<evidence type="ECO:0000256" key="1">
    <source>
        <dbReference type="SAM" id="MobiDB-lite"/>
    </source>
</evidence>
<dbReference type="PANTHER" id="PTHR37984">
    <property type="entry name" value="PROTEIN CBG26694"/>
    <property type="match status" value="1"/>
</dbReference>
<dbReference type="GO" id="GO:0003676">
    <property type="term" value="F:nucleic acid binding"/>
    <property type="evidence" value="ECO:0007669"/>
    <property type="project" value="InterPro"/>
</dbReference>
<dbReference type="EMBL" id="CAJNOQ010004994">
    <property type="protein sequence ID" value="CAF1082012.1"/>
    <property type="molecule type" value="Genomic_DNA"/>
</dbReference>
<dbReference type="Proteomes" id="UP000681722">
    <property type="component" value="Unassembled WGS sequence"/>
</dbReference>
<keyword evidence="5" id="KW-1185">Reference proteome</keyword>
<gene>
    <name evidence="3" type="ORF">GPM918_LOCUS17818</name>
    <name evidence="4" type="ORF">SRO942_LOCUS17814</name>
</gene>
<sequence>MSSIDKLSSAPPESQFVFKVYQKNSGPVRYSQTHFRTTFDQGWGLAETYVALNRFHPEPNKIGDTALTFTGYSDWKNASARFHKHESGRVHSDCVYLLRQGLALRGHVDDDGNFTQLLKLREVVVNDFSSWIKEGNYLSHDILHELCQIISLSIVRELVQEMETITLKPDGALKPIPPPQGVWETLAMDFLTITPTSKTGNKYVIIITDLLSKFVIAKPARDETSIANIKLHCQTQIEVTGMYNCQKQFRHRTTLVMQQQKLEPHEYVKQLHQYISQAKQMAQQNIEQQQQRAKSRYDQNRRNPSYDIGDYVCVARIGMRSKLAPKKDGPYRITQKLGQLSYMVQDPRNLSDVKQVHVQRLRPYYQPL</sequence>
<dbReference type="Gene3D" id="3.30.420.10">
    <property type="entry name" value="Ribonuclease H-like superfamily/Ribonuclease H"/>
    <property type="match status" value="1"/>
</dbReference>
<dbReference type="PANTHER" id="PTHR37984:SF5">
    <property type="entry name" value="PROTEIN NYNRIN-LIKE"/>
    <property type="match status" value="1"/>
</dbReference>
<evidence type="ECO:0000313" key="5">
    <source>
        <dbReference type="Proteomes" id="UP000663829"/>
    </source>
</evidence>
<evidence type="ECO:0000313" key="3">
    <source>
        <dbReference type="EMBL" id="CAF1082012.1"/>
    </source>
</evidence>
<evidence type="ECO:0000259" key="2">
    <source>
        <dbReference type="Pfam" id="PF22938"/>
    </source>
</evidence>
<dbReference type="AlphaFoldDB" id="A0A814MP22"/>
<feature type="compositionally biased region" description="Low complexity" evidence="1">
    <location>
        <begin position="282"/>
        <end position="292"/>
    </location>
</feature>
<dbReference type="InterPro" id="IPR036397">
    <property type="entry name" value="RNaseH_sf"/>
</dbReference>
<dbReference type="InterPro" id="IPR012337">
    <property type="entry name" value="RNaseH-like_sf"/>
</dbReference>
<dbReference type="OrthoDB" id="4369127at2759"/>
<dbReference type="Proteomes" id="UP000663829">
    <property type="component" value="Unassembled WGS sequence"/>
</dbReference>
<dbReference type="Pfam" id="PF22938">
    <property type="entry name" value="Integrase_p58_C"/>
    <property type="match status" value="1"/>
</dbReference>
<protein>
    <recommendedName>
        <fullName evidence="2">Integrase p58-like C-terminal domain-containing protein</fullName>
    </recommendedName>
</protein>
<name>A0A814MP22_9BILA</name>
<comment type="caution">
    <text evidence="3">The sequence shown here is derived from an EMBL/GenBank/DDBJ whole genome shotgun (WGS) entry which is preliminary data.</text>
</comment>
<organism evidence="3 5">
    <name type="scientific">Didymodactylos carnosus</name>
    <dbReference type="NCBI Taxonomy" id="1234261"/>
    <lineage>
        <taxon>Eukaryota</taxon>
        <taxon>Metazoa</taxon>
        <taxon>Spiralia</taxon>
        <taxon>Gnathifera</taxon>
        <taxon>Rotifera</taxon>
        <taxon>Eurotatoria</taxon>
        <taxon>Bdelloidea</taxon>
        <taxon>Philodinida</taxon>
        <taxon>Philodinidae</taxon>
        <taxon>Didymodactylos</taxon>
    </lineage>
</organism>
<dbReference type="InterPro" id="IPR054465">
    <property type="entry name" value="Integrase_p58-like_C"/>
</dbReference>
<proteinExistence type="predicted"/>
<dbReference type="EMBL" id="CAJOBC010004993">
    <property type="protein sequence ID" value="CAF3847777.1"/>
    <property type="molecule type" value="Genomic_DNA"/>
</dbReference>
<feature type="region of interest" description="Disordered" evidence="1">
    <location>
        <begin position="282"/>
        <end position="303"/>
    </location>
</feature>
<dbReference type="InterPro" id="IPR050951">
    <property type="entry name" value="Retrovirus_Pol_polyprotein"/>
</dbReference>
<dbReference type="SUPFAM" id="SSF53098">
    <property type="entry name" value="Ribonuclease H-like"/>
    <property type="match status" value="1"/>
</dbReference>
<reference evidence="3" key="1">
    <citation type="submission" date="2021-02" db="EMBL/GenBank/DDBJ databases">
        <authorList>
            <person name="Nowell W R."/>
        </authorList>
    </citation>
    <scope>NUCLEOTIDE SEQUENCE</scope>
</reference>
<evidence type="ECO:0000313" key="4">
    <source>
        <dbReference type="EMBL" id="CAF3847777.1"/>
    </source>
</evidence>
<accession>A0A814MP22</accession>
<feature type="domain" description="Integrase p58-like C-terminal" evidence="2">
    <location>
        <begin position="329"/>
        <end position="363"/>
    </location>
</feature>